<gene>
    <name evidence="2" type="ORF">KSP40_PGU002723</name>
</gene>
<name>A0ABR2LH24_9ASPA</name>
<dbReference type="Proteomes" id="UP001412067">
    <property type="component" value="Unassembled WGS sequence"/>
</dbReference>
<feature type="domain" description="DUF632" evidence="1">
    <location>
        <begin position="1"/>
        <end position="52"/>
    </location>
</feature>
<accession>A0ABR2LH24</accession>
<evidence type="ECO:0000259" key="1">
    <source>
        <dbReference type="Pfam" id="PF04782"/>
    </source>
</evidence>
<proteinExistence type="predicted"/>
<evidence type="ECO:0000313" key="2">
    <source>
        <dbReference type="EMBL" id="KAK8940351.1"/>
    </source>
</evidence>
<evidence type="ECO:0000313" key="3">
    <source>
        <dbReference type="Proteomes" id="UP001412067"/>
    </source>
</evidence>
<protein>
    <recommendedName>
        <fullName evidence="1">DUF632 domain-containing protein</fullName>
    </recommendedName>
</protein>
<dbReference type="InterPro" id="IPR006867">
    <property type="entry name" value="DUF632"/>
</dbReference>
<keyword evidence="3" id="KW-1185">Reference proteome</keyword>
<organism evidence="2 3">
    <name type="scientific">Platanthera guangdongensis</name>
    <dbReference type="NCBI Taxonomy" id="2320717"/>
    <lineage>
        <taxon>Eukaryota</taxon>
        <taxon>Viridiplantae</taxon>
        <taxon>Streptophyta</taxon>
        <taxon>Embryophyta</taxon>
        <taxon>Tracheophyta</taxon>
        <taxon>Spermatophyta</taxon>
        <taxon>Magnoliopsida</taxon>
        <taxon>Liliopsida</taxon>
        <taxon>Asparagales</taxon>
        <taxon>Orchidaceae</taxon>
        <taxon>Orchidoideae</taxon>
        <taxon>Orchideae</taxon>
        <taxon>Orchidinae</taxon>
        <taxon>Platanthera</taxon>
    </lineage>
</organism>
<comment type="caution">
    <text evidence="2">The sequence shown here is derived from an EMBL/GenBank/DDBJ whole genome shotgun (WGS) entry which is preliminary data.</text>
</comment>
<dbReference type="Pfam" id="PF04782">
    <property type="entry name" value="DUF632"/>
    <property type="match status" value="1"/>
</dbReference>
<sequence>MWKVMLECNQSQIMTISSAHQAKNSMPPSGSTDFSKQATMNLRDEAAHFYGCPQATVLEKLAVRKLFFYNASGGTRSWQLQGWSRLGEWALARDGRFTLMFGEQVTQLKSTRARSSLRRVDKVAPFESHTQRKRKIAYEMAEGSLKTQMHT</sequence>
<reference evidence="2 3" key="1">
    <citation type="journal article" date="2022" name="Nat. Plants">
        <title>Genomes of leafy and leafless Platanthera orchids illuminate the evolution of mycoheterotrophy.</title>
        <authorList>
            <person name="Li M.H."/>
            <person name="Liu K.W."/>
            <person name="Li Z."/>
            <person name="Lu H.C."/>
            <person name="Ye Q.L."/>
            <person name="Zhang D."/>
            <person name="Wang J.Y."/>
            <person name="Li Y.F."/>
            <person name="Zhong Z.M."/>
            <person name="Liu X."/>
            <person name="Yu X."/>
            <person name="Liu D.K."/>
            <person name="Tu X.D."/>
            <person name="Liu B."/>
            <person name="Hao Y."/>
            <person name="Liao X.Y."/>
            <person name="Jiang Y.T."/>
            <person name="Sun W.H."/>
            <person name="Chen J."/>
            <person name="Chen Y.Q."/>
            <person name="Ai Y."/>
            <person name="Zhai J.W."/>
            <person name="Wu S.S."/>
            <person name="Zhou Z."/>
            <person name="Hsiao Y.Y."/>
            <person name="Wu W.L."/>
            <person name="Chen Y.Y."/>
            <person name="Lin Y.F."/>
            <person name="Hsu J.L."/>
            <person name="Li C.Y."/>
            <person name="Wang Z.W."/>
            <person name="Zhao X."/>
            <person name="Zhong W.Y."/>
            <person name="Ma X.K."/>
            <person name="Ma L."/>
            <person name="Huang J."/>
            <person name="Chen G.Z."/>
            <person name="Huang M.Z."/>
            <person name="Huang L."/>
            <person name="Peng D.H."/>
            <person name="Luo Y.B."/>
            <person name="Zou S.Q."/>
            <person name="Chen S.P."/>
            <person name="Lan S."/>
            <person name="Tsai W.C."/>
            <person name="Van de Peer Y."/>
            <person name="Liu Z.J."/>
        </authorList>
    </citation>
    <scope>NUCLEOTIDE SEQUENCE [LARGE SCALE GENOMIC DNA]</scope>
    <source>
        <strain evidence="2">Lor288</strain>
    </source>
</reference>
<dbReference type="EMBL" id="JBBWWR010000020">
    <property type="protein sequence ID" value="KAK8940351.1"/>
    <property type="molecule type" value="Genomic_DNA"/>
</dbReference>